<feature type="domain" description="Phosphoribosyltransferase" evidence="1">
    <location>
        <begin position="19"/>
        <end position="186"/>
    </location>
</feature>
<dbReference type="InterPro" id="IPR029058">
    <property type="entry name" value="AB_hydrolase_fold"/>
</dbReference>
<dbReference type="Gene3D" id="3.30.1870.10">
    <property type="entry name" value="EreA-like, domain 2"/>
    <property type="match status" value="1"/>
</dbReference>
<dbReference type="EMBL" id="JBEPSM010000003">
    <property type="protein sequence ID" value="MET4636039.1"/>
    <property type="molecule type" value="Genomic_DNA"/>
</dbReference>
<dbReference type="Pfam" id="PF00156">
    <property type="entry name" value="Pribosyltran"/>
    <property type="match status" value="1"/>
</dbReference>
<dbReference type="PANTHER" id="PTHR31299">
    <property type="entry name" value="ESTERASE, PUTATIVE (AFU_ORTHOLOGUE AFUA_1G05850)-RELATED"/>
    <property type="match status" value="1"/>
</dbReference>
<dbReference type="SUPFAM" id="SSF53474">
    <property type="entry name" value="alpha/beta-Hydrolases"/>
    <property type="match status" value="1"/>
</dbReference>
<dbReference type="Pfam" id="PF05139">
    <property type="entry name" value="Erythro_esteras"/>
    <property type="match status" value="1"/>
</dbReference>
<dbReference type="PANTHER" id="PTHR31299:SF0">
    <property type="entry name" value="ESTERASE, PUTATIVE (AFU_ORTHOLOGUE AFUA_1G05850)-RELATED"/>
    <property type="match status" value="1"/>
</dbReference>
<dbReference type="Gene3D" id="3.30.1310.20">
    <property type="entry name" value="PRTase-like"/>
    <property type="match status" value="1"/>
</dbReference>
<dbReference type="Gene3D" id="3.40.50.2020">
    <property type="match status" value="1"/>
</dbReference>
<name>A0ABV2R424_9HYPH</name>
<protein>
    <submittedName>
        <fullName evidence="2">Phosphoribosyl transferase</fullName>
    </submittedName>
</protein>
<dbReference type="RefSeq" id="WP_354553565.1">
    <property type="nucleotide sequence ID" value="NZ_JBEPSM010000003.1"/>
</dbReference>
<proteinExistence type="predicted"/>
<evidence type="ECO:0000313" key="3">
    <source>
        <dbReference type="Proteomes" id="UP001549321"/>
    </source>
</evidence>
<evidence type="ECO:0000313" key="2">
    <source>
        <dbReference type="EMBL" id="MET4636039.1"/>
    </source>
</evidence>
<accession>A0ABV2R424</accession>
<dbReference type="Proteomes" id="UP001549321">
    <property type="component" value="Unassembled WGS sequence"/>
</dbReference>
<keyword evidence="3" id="KW-1185">Reference proteome</keyword>
<dbReference type="CDD" id="cd14728">
    <property type="entry name" value="Ere-like"/>
    <property type="match status" value="1"/>
</dbReference>
<dbReference type="GO" id="GO:0016740">
    <property type="term" value="F:transferase activity"/>
    <property type="evidence" value="ECO:0007669"/>
    <property type="project" value="UniProtKB-KW"/>
</dbReference>
<dbReference type="Gene3D" id="3.40.50.1820">
    <property type="entry name" value="alpha/beta hydrolase"/>
    <property type="match status" value="1"/>
</dbReference>
<dbReference type="InterPro" id="IPR029057">
    <property type="entry name" value="PRTase-like"/>
</dbReference>
<dbReference type="SUPFAM" id="SSF159501">
    <property type="entry name" value="EreA/ChaN-like"/>
    <property type="match status" value="1"/>
</dbReference>
<dbReference type="CDD" id="cd06223">
    <property type="entry name" value="PRTases_typeI"/>
    <property type="match status" value="1"/>
</dbReference>
<dbReference type="SUPFAM" id="SSF53271">
    <property type="entry name" value="PRTase-like"/>
    <property type="match status" value="1"/>
</dbReference>
<organism evidence="2 3">
    <name type="scientific">Kaistia defluvii</name>
    <dbReference type="NCBI Taxonomy" id="410841"/>
    <lineage>
        <taxon>Bacteria</taxon>
        <taxon>Pseudomonadati</taxon>
        <taxon>Pseudomonadota</taxon>
        <taxon>Alphaproteobacteria</taxon>
        <taxon>Hyphomicrobiales</taxon>
        <taxon>Kaistiaceae</taxon>
        <taxon>Kaistia</taxon>
    </lineage>
</organism>
<reference evidence="2 3" key="1">
    <citation type="submission" date="2024-06" db="EMBL/GenBank/DDBJ databases">
        <title>Sorghum-associated microbial communities from plants grown in Nebraska, USA.</title>
        <authorList>
            <person name="Schachtman D."/>
        </authorList>
    </citation>
    <scope>NUCLEOTIDE SEQUENCE [LARGE SCALE GENOMIC DNA]</scope>
    <source>
        <strain evidence="2 3">3207</strain>
    </source>
</reference>
<dbReference type="InterPro" id="IPR007815">
    <property type="entry name" value="Emycin_Estase"/>
</dbReference>
<gene>
    <name evidence="2" type="ORF">ABIE08_003990</name>
</gene>
<dbReference type="InterPro" id="IPR052036">
    <property type="entry name" value="Hydrolase/PRTase-associated"/>
</dbReference>
<dbReference type="InterPro" id="IPR000836">
    <property type="entry name" value="PRTase_dom"/>
</dbReference>
<sequence length="886" mass="97504">MAGSPFRFMDRADAGRQLATRLAAMSLQNPVVYALPRGGVPVALEIARALRAPLDLILAKKISAPMAPELALGAVVEGEPPQIVINESVKRASNVDDAYISQARERAILELVRRRARYLGDHSRIDPEGHTAIVVDDGIATGATARAALIALKNRGAIQSILAVPVAPRETLAEMAEDADTIVCLHPASHFQGVGFFYDDFHQLSDEETIGLLRQAWSEGLEAPLGQGVPTERREVVIPPVHLTGDLCVPVNPRGIVLFAHGSGSSRMSPRNRAVAETLNGAGFATLLLDLLTSAEAQDRRNVFNIPLLAERLIEATLWIGSEPDIADLPLGLFGASTGAGAALLAAAELGDRISAIVSRGGRPDLAGPRMSEVTAPTLLVVGGADQQVLDLNRQALARLTCEKLLRIVPNATHLFEEPGALEAVTGMASAWFQHYLLPLPGPRPSPDLEQAPRRPLVELLRAAAEPLPPLDDPLFAAAFDRFGRARIVLLGESSHGTSEFYRVRAAITRRLIERHNFKFVAVEADWPDAAAIDRYVRHYSHRPTGASPFTRFPSWMWRNRDVDDFVGFLRQHNRALPAEDRVAFYGLDLYSMTASIASVLAYLDRVDPEAAKIARARYSCLSPWSREPSAYGRASLSEGYALCEAPVTRILIDLLQKELRYSQQDGQSFFDAMQNARLVANAERYYRAMYYGARESWNLRDRYMFETLQSILTRAGPHSRVVVWAHNSHIGDARYTDMGTERGEVNIGQLCREQYGKDAALIGFGTHSGTVSAASEWDAPMEVKRVLPSRPDSFEAICHETGYERFLIDLQQGDQAALREGLSQPVLERYIGVIYRPDTERWSHYSYARPADQYDAFVWLDETHAVTPLPGQVTSGEGETYPFGL</sequence>
<evidence type="ECO:0000259" key="1">
    <source>
        <dbReference type="Pfam" id="PF00156"/>
    </source>
</evidence>
<keyword evidence="2" id="KW-0808">Transferase</keyword>
<dbReference type="Gene3D" id="3.40.1660.10">
    <property type="entry name" value="EreA-like (biosynthetic domain)"/>
    <property type="match status" value="1"/>
</dbReference>
<comment type="caution">
    <text evidence="2">The sequence shown here is derived from an EMBL/GenBank/DDBJ whole genome shotgun (WGS) entry which is preliminary data.</text>
</comment>